<protein>
    <submittedName>
        <fullName evidence="1">Uncharacterized protein</fullName>
    </submittedName>
</protein>
<evidence type="ECO:0000313" key="1">
    <source>
        <dbReference type="EMBL" id="OWZ10234.1"/>
    </source>
</evidence>
<gene>
    <name evidence="1" type="ORF">PHMEG_00016948</name>
</gene>
<reference evidence="2" key="1">
    <citation type="submission" date="2017-03" db="EMBL/GenBank/DDBJ databases">
        <title>Phytopthora megakarya and P. palmivora, two closely related causual agents of cacao black pod achieved similar genome size and gene model numbers by different mechanisms.</title>
        <authorList>
            <person name="Ali S."/>
            <person name="Shao J."/>
            <person name="Larry D.J."/>
            <person name="Kronmiller B."/>
            <person name="Shen D."/>
            <person name="Strem M.D."/>
            <person name="Melnick R.L."/>
            <person name="Guiltinan M.J."/>
            <person name="Tyler B.M."/>
            <person name="Meinhardt L.W."/>
            <person name="Bailey B.A."/>
        </authorList>
    </citation>
    <scope>NUCLEOTIDE SEQUENCE [LARGE SCALE GENOMIC DNA]</scope>
    <source>
        <strain evidence="2">zdho120</strain>
    </source>
</reference>
<organism evidence="1 2">
    <name type="scientific">Phytophthora megakarya</name>
    <dbReference type="NCBI Taxonomy" id="4795"/>
    <lineage>
        <taxon>Eukaryota</taxon>
        <taxon>Sar</taxon>
        <taxon>Stramenopiles</taxon>
        <taxon>Oomycota</taxon>
        <taxon>Peronosporomycetes</taxon>
        <taxon>Peronosporales</taxon>
        <taxon>Peronosporaceae</taxon>
        <taxon>Phytophthora</taxon>
    </lineage>
</organism>
<evidence type="ECO:0000313" key="2">
    <source>
        <dbReference type="Proteomes" id="UP000198211"/>
    </source>
</evidence>
<accession>A0A225VYL6</accession>
<dbReference type="OrthoDB" id="106306at2759"/>
<keyword evidence="2" id="KW-1185">Reference proteome</keyword>
<dbReference type="Proteomes" id="UP000198211">
    <property type="component" value="Unassembled WGS sequence"/>
</dbReference>
<comment type="caution">
    <text evidence="1">The sequence shown here is derived from an EMBL/GenBank/DDBJ whole genome shotgun (WGS) entry which is preliminary data.</text>
</comment>
<name>A0A225VYL6_9STRA</name>
<proteinExistence type="predicted"/>
<dbReference type="EMBL" id="NBNE01002514">
    <property type="protein sequence ID" value="OWZ10234.1"/>
    <property type="molecule type" value="Genomic_DNA"/>
</dbReference>
<sequence>MFPSMVGDAHIVPVLHICLATLAQLLSITQKCLANALWVWRLWWLGNQASGYPPFRSLHSSYFATSSRKIFSEWSVLVRHLTTAIETSTGTKMQRPKTQDEADSLYNLGMSNVLLKPSSHPHKQRMERAVTTLRRIRQALHDANPQPRSVLFHHRK</sequence>
<dbReference type="AlphaFoldDB" id="A0A225VYL6"/>